<dbReference type="PROSITE" id="PS50966">
    <property type="entry name" value="ZF_SWIM"/>
    <property type="match status" value="1"/>
</dbReference>
<feature type="domain" description="SWIM-type" evidence="6">
    <location>
        <begin position="215"/>
        <end position="261"/>
    </location>
</feature>
<dbReference type="PRINTS" id="PR00722">
    <property type="entry name" value="CHYMOTRYPSIN"/>
</dbReference>
<dbReference type="PANTHER" id="PTHR13518:SF1">
    <property type="entry name" value="C2ORF42 HOMOLOG"/>
    <property type="match status" value="1"/>
</dbReference>
<feature type="domain" description="Peptidase S1" evidence="5">
    <location>
        <begin position="608"/>
        <end position="911"/>
    </location>
</feature>
<dbReference type="InterPro" id="IPR026049">
    <property type="entry name" value="C2orf42"/>
</dbReference>
<dbReference type="InterPro" id="IPR009003">
    <property type="entry name" value="Peptidase_S1_PA"/>
</dbReference>
<dbReference type="InterPro" id="IPR007527">
    <property type="entry name" value="Znf_SWIM"/>
</dbReference>
<dbReference type="Pfam" id="PF14952">
    <property type="entry name" value="zf-tcix"/>
    <property type="match status" value="1"/>
</dbReference>
<evidence type="ECO:0000259" key="5">
    <source>
        <dbReference type="PROSITE" id="PS50240"/>
    </source>
</evidence>
<organism evidence="7 8">
    <name type="scientific">Mytilus coruscus</name>
    <name type="common">Sea mussel</name>
    <dbReference type="NCBI Taxonomy" id="42192"/>
    <lineage>
        <taxon>Eukaryota</taxon>
        <taxon>Metazoa</taxon>
        <taxon>Spiralia</taxon>
        <taxon>Lophotrochozoa</taxon>
        <taxon>Mollusca</taxon>
        <taxon>Bivalvia</taxon>
        <taxon>Autobranchia</taxon>
        <taxon>Pteriomorphia</taxon>
        <taxon>Mytilida</taxon>
        <taxon>Mytiloidea</taxon>
        <taxon>Mytilidae</taxon>
        <taxon>Mytilinae</taxon>
        <taxon>Mytilus</taxon>
    </lineage>
</organism>
<keyword evidence="8" id="KW-1185">Reference proteome</keyword>
<evidence type="ECO:0000313" key="7">
    <source>
        <dbReference type="EMBL" id="CAC5418650.1"/>
    </source>
</evidence>
<feature type="region of interest" description="Disordered" evidence="4">
    <location>
        <begin position="344"/>
        <end position="366"/>
    </location>
</feature>
<keyword evidence="2" id="KW-0862">Zinc</keyword>
<keyword evidence="1" id="KW-1015">Disulfide bond</keyword>
<dbReference type="InterPro" id="IPR043504">
    <property type="entry name" value="Peptidase_S1_PA_chymotrypsin"/>
</dbReference>
<keyword evidence="3" id="KW-0645">Protease</keyword>
<evidence type="ECO:0000256" key="3">
    <source>
        <dbReference type="RuleBase" id="RU363034"/>
    </source>
</evidence>
<reference evidence="7 8" key="1">
    <citation type="submission" date="2020-06" db="EMBL/GenBank/DDBJ databases">
        <authorList>
            <person name="Li R."/>
            <person name="Bekaert M."/>
        </authorList>
    </citation>
    <scope>NUCLEOTIDE SEQUENCE [LARGE SCALE GENOMIC DNA]</scope>
    <source>
        <strain evidence="8">wild</strain>
    </source>
</reference>
<evidence type="ECO:0000256" key="1">
    <source>
        <dbReference type="ARBA" id="ARBA00023157"/>
    </source>
</evidence>
<gene>
    <name evidence="7" type="ORF">MCOR_51073</name>
</gene>
<proteinExistence type="predicted"/>
<dbReference type="GO" id="GO:0008270">
    <property type="term" value="F:zinc ion binding"/>
    <property type="evidence" value="ECO:0007669"/>
    <property type="project" value="UniProtKB-KW"/>
</dbReference>
<dbReference type="AlphaFoldDB" id="A0A6J8EDS5"/>
<dbReference type="PROSITE" id="PS00135">
    <property type="entry name" value="TRYPSIN_SER"/>
    <property type="match status" value="1"/>
</dbReference>
<dbReference type="OrthoDB" id="6506929at2759"/>
<dbReference type="InterPro" id="IPR033116">
    <property type="entry name" value="TRYPSIN_SER"/>
</dbReference>
<protein>
    <submittedName>
        <fullName evidence="7">Uncharacterized protein C2orf42,Uncharacterized protein C2orf42 homolog</fullName>
    </submittedName>
</protein>
<keyword evidence="2" id="KW-0479">Metal-binding</keyword>
<name>A0A6J8EDS5_MYTCO</name>
<accession>A0A6J8EDS5</accession>
<keyword evidence="2" id="KW-0863">Zinc-finger</keyword>
<evidence type="ECO:0000256" key="4">
    <source>
        <dbReference type="SAM" id="MobiDB-lite"/>
    </source>
</evidence>
<dbReference type="CDD" id="cd00190">
    <property type="entry name" value="Tryp_SPc"/>
    <property type="match status" value="1"/>
</dbReference>
<evidence type="ECO:0000313" key="8">
    <source>
        <dbReference type="Proteomes" id="UP000507470"/>
    </source>
</evidence>
<dbReference type="Proteomes" id="UP000507470">
    <property type="component" value="Unassembled WGS sequence"/>
</dbReference>
<evidence type="ECO:0000256" key="2">
    <source>
        <dbReference type="PROSITE-ProRule" id="PRU00325"/>
    </source>
</evidence>
<dbReference type="InterPro" id="IPR018114">
    <property type="entry name" value="TRYPSIN_HIS"/>
</dbReference>
<dbReference type="InterPro" id="IPR029269">
    <property type="entry name" value="Zf-tcix"/>
</dbReference>
<dbReference type="PROSITE" id="PS50240">
    <property type="entry name" value="TRYPSIN_DOM"/>
    <property type="match status" value="1"/>
</dbReference>
<dbReference type="Gene3D" id="2.40.10.10">
    <property type="entry name" value="Trypsin-like serine proteases"/>
    <property type="match status" value="3"/>
</dbReference>
<sequence length="912" mass="102676">MFNKMASASTEKIKALFEDLGKPTLRGVRKCPKCGTYNGTRGISCKNKACNVVFKEKEKKRGHSADAVKIITGSTGQVFSVRLRDRGPDYRGFVQLPLVQDLDGNPAPVVDPAILYQAARCFVDSCTRSSQQGIQEQPCPHIKSAVECTSEATPLTLKNSVLNTLQVPNEIKQAIWLLATETTGPLVQRVTKNIMVVKCKPNSKQPLGFLHFSLFETTRNRSSPEHKFHCSCKAFKYSKPGAVNDSQKRCVHFYACICAFASDEKLSEEFSYYINLDSQEVVQQESPERQIVTIYQAQDTGLDTGDPTTLEVVVTEDELLEPPSKKQRKDDQLVQASNALLTLQEGNAIQSPPSPRKISPQKTQTKAITPNNKKVPVQQIDESQITISFHQWLASVTERINQTMHYQFDGNPDPLVFHAPQVFFECLQQRISSGSKKKRLPNFTTGFVRKDALPLGMFTKYTWHITNLFQVKMIFDTPEMSLDITRNFVENRDGTYDLYEVPKVDVENVEDGKANKQMPIRPFELKTYLKVGAESPDQKEPTPFIIEWIPDILPKSRIGELRIKFEYGHQRNGLITSNSDKMIHITFFLFLLTSIAQGDELLSRQKRIIGGKTITRGEWPWLVSLRGKIVTERLFGIFPIKHRRLYCGGSLINERWILTAAHCFDEGYIPRKDPSNWKARLSTVDLGINFVDGVKHVFGKLFGRSDWKQLIIDADRVIMHPGYNKNNDWENDIALVRIEQSVPIPRKRSIELESTFVNSRFRDDWENDIALVRIEQSVPVGRYVGNIKLPSSSTSFPTGTICAIHGWGCTASGQWLSNTAMSVNLPVFSAEYCRRLFGMKSMDSRMCAGYIYQGKGICKGDSGGPLTCKNSAGDWIQAGIASFASRSSPGNYPGVFTQVSSFIPWINNIIGQ</sequence>
<dbReference type="GO" id="GO:0004252">
    <property type="term" value="F:serine-type endopeptidase activity"/>
    <property type="evidence" value="ECO:0007669"/>
    <property type="project" value="InterPro"/>
</dbReference>
<keyword evidence="3" id="KW-0720">Serine protease</keyword>
<dbReference type="SMART" id="SM00020">
    <property type="entry name" value="Tryp_SPc"/>
    <property type="match status" value="1"/>
</dbReference>
<dbReference type="EMBL" id="CACVKT020008934">
    <property type="protein sequence ID" value="CAC5418650.1"/>
    <property type="molecule type" value="Genomic_DNA"/>
</dbReference>
<dbReference type="GO" id="GO:0006508">
    <property type="term" value="P:proteolysis"/>
    <property type="evidence" value="ECO:0007669"/>
    <property type="project" value="UniProtKB-KW"/>
</dbReference>
<dbReference type="SUPFAM" id="SSF50494">
    <property type="entry name" value="Trypsin-like serine proteases"/>
    <property type="match status" value="2"/>
</dbReference>
<dbReference type="PANTHER" id="PTHR13518">
    <property type="entry name" value="PUTATIVE TREBLE-CLEF ZINC-FINGER C2ORF42 FAMILY MEMBER"/>
    <property type="match status" value="1"/>
</dbReference>
<dbReference type="PROSITE" id="PS00134">
    <property type="entry name" value="TRYPSIN_HIS"/>
    <property type="match status" value="1"/>
</dbReference>
<dbReference type="GO" id="GO:0005634">
    <property type="term" value="C:nucleus"/>
    <property type="evidence" value="ECO:0007669"/>
    <property type="project" value="TreeGrafter"/>
</dbReference>
<dbReference type="Pfam" id="PF00089">
    <property type="entry name" value="Trypsin"/>
    <property type="match status" value="2"/>
</dbReference>
<keyword evidence="3" id="KW-0378">Hydrolase</keyword>
<dbReference type="InterPro" id="IPR001254">
    <property type="entry name" value="Trypsin_dom"/>
</dbReference>
<dbReference type="InterPro" id="IPR001314">
    <property type="entry name" value="Peptidase_S1A"/>
</dbReference>
<evidence type="ECO:0000259" key="6">
    <source>
        <dbReference type="PROSITE" id="PS50966"/>
    </source>
</evidence>